<evidence type="ECO:0000256" key="2">
    <source>
        <dbReference type="SAM" id="SignalP"/>
    </source>
</evidence>
<sequence>MSAPRIFPCLLALAALTVGTACSSAPPITGGEPRASGVAGDGAAPSADPATPATPAPTALTAEAYKSELGGRHDDMSKAIKSLAGARSLKALDQRVVKAQETLQGAVDELAALSPPPEIQPQHQAYVESLREVALRLGTSATRVGTGNLCTPGAVFTDLDDSLAALDRAGEALEDAGDYQADIVSVKAANKQSRRLRNGQWLRQGSGGGRSSLQIHNGGTRDAVVSLVRGKSKVYSVYVRKKGKFKISGVSDGTYRIYFTHGVDWDGKSGAFTRECSFERFQKPVKFKTTYTATQILWHDWRITLHAITGGNAPTSKVDPDDFPA</sequence>
<feature type="region of interest" description="Disordered" evidence="1">
    <location>
        <begin position="26"/>
        <end position="56"/>
    </location>
</feature>
<dbReference type="Proteomes" id="UP001144036">
    <property type="component" value="Unassembled WGS sequence"/>
</dbReference>
<evidence type="ECO:0000256" key="1">
    <source>
        <dbReference type="SAM" id="MobiDB-lite"/>
    </source>
</evidence>
<keyword evidence="4" id="KW-1185">Reference proteome</keyword>
<name>A0ABT4S601_9ACTN</name>
<accession>A0ABT4S601</accession>
<feature type="signal peptide" evidence="2">
    <location>
        <begin position="1"/>
        <end position="23"/>
    </location>
</feature>
<comment type="caution">
    <text evidence="3">The sequence shown here is derived from an EMBL/GenBank/DDBJ whole genome shotgun (WGS) entry which is preliminary data.</text>
</comment>
<proteinExistence type="predicted"/>
<organism evidence="3 4">
    <name type="scientific">Nonomuraea corallina</name>
    <dbReference type="NCBI Taxonomy" id="2989783"/>
    <lineage>
        <taxon>Bacteria</taxon>
        <taxon>Bacillati</taxon>
        <taxon>Actinomycetota</taxon>
        <taxon>Actinomycetes</taxon>
        <taxon>Streptosporangiales</taxon>
        <taxon>Streptosporangiaceae</taxon>
        <taxon>Nonomuraea</taxon>
    </lineage>
</organism>
<dbReference type="EMBL" id="JAPNNL010000009">
    <property type="protein sequence ID" value="MDA0632612.1"/>
    <property type="molecule type" value="Genomic_DNA"/>
</dbReference>
<feature type="compositionally biased region" description="Low complexity" evidence="1">
    <location>
        <begin position="43"/>
        <end position="56"/>
    </location>
</feature>
<dbReference type="PROSITE" id="PS51257">
    <property type="entry name" value="PROKAR_LIPOPROTEIN"/>
    <property type="match status" value="1"/>
</dbReference>
<protein>
    <recommendedName>
        <fullName evidence="5">Carboxypeptidase regulatory-like domain-containing protein</fullName>
    </recommendedName>
</protein>
<feature type="chain" id="PRO_5045053507" description="Carboxypeptidase regulatory-like domain-containing protein" evidence="2">
    <location>
        <begin position="24"/>
        <end position="325"/>
    </location>
</feature>
<dbReference type="RefSeq" id="WP_270153387.1">
    <property type="nucleotide sequence ID" value="NZ_JAPNNL010000009.1"/>
</dbReference>
<evidence type="ECO:0008006" key="5">
    <source>
        <dbReference type="Google" id="ProtNLM"/>
    </source>
</evidence>
<gene>
    <name evidence="3" type="ORF">OUY22_04220</name>
</gene>
<evidence type="ECO:0000313" key="4">
    <source>
        <dbReference type="Proteomes" id="UP001144036"/>
    </source>
</evidence>
<evidence type="ECO:0000313" key="3">
    <source>
        <dbReference type="EMBL" id="MDA0632612.1"/>
    </source>
</evidence>
<reference evidence="3" key="1">
    <citation type="submission" date="2022-11" db="EMBL/GenBank/DDBJ databases">
        <title>Nonomuraea corallina sp. nov., a new species of the genus Nonomuraea isolated from sea side sediment in Thai sea.</title>
        <authorList>
            <person name="Ngamcharungchit C."/>
            <person name="Matsumoto A."/>
            <person name="Suriyachadkun C."/>
            <person name="Panbangred W."/>
            <person name="Inahashi Y."/>
            <person name="Intra B."/>
        </authorList>
    </citation>
    <scope>NUCLEOTIDE SEQUENCE</scope>
    <source>
        <strain evidence="3">MCN248</strain>
    </source>
</reference>
<keyword evidence="2" id="KW-0732">Signal</keyword>